<name>A0A246GGI2_9FLAO</name>
<evidence type="ECO:0000313" key="3">
    <source>
        <dbReference type="Proteomes" id="UP000197768"/>
    </source>
</evidence>
<evidence type="ECO:0000313" key="2">
    <source>
        <dbReference type="EMBL" id="OWP83275.1"/>
    </source>
</evidence>
<comment type="caution">
    <text evidence="2">The sequence shown here is derived from an EMBL/GenBank/DDBJ whole genome shotgun (WGS) entry which is preliminary data.</text>
</comment>
<feature type="domain" description="Glycosyl transferase family 1" evidence="1">
    <location>
        <begin position="196"/>
        <end position="353"/>
    </location>
</feature>
<dbReference type="Pfam" id="PF00534">
    <property type="entry name" value="Glycos_transf_1"/>
    <property type="match status" value="1"/>
</dbReference>
<dbReference type="Proteomes" id="UP000197768">
    <property type="component" value="Unassembled WGS sequence"/>
</dbReference>
<proteinExistence type="predicted"/>
<dbReference type="SUPFAM" id="SSF53756">
    <property type="entry name" value="UDP-Glycosyltransferase/glycogen phosphorylase"/>
    <property type="match status" value="1"/>
</dbReference>
<evidence type="ECO:0000259" key="1">
    <source>
        <dbReference type="Pfam" id="PF00534"/>
    </source>
</evidence>
<organism evidence="2 3">
    <name type="scientific">Flavobacterium davisii</name>
    <dbReference type="NCBI Taxonomy" id="2906077"/>
    <lineage>
        <taxon>Bacteria</taxon>
        <taxon>Pseudomonadati</taxon>
        <taxon>Bacteroidota</taxon>
        <taxon>Flavobacteriia</taxon>
        <taxon>Flavobacteriales</taxon>
        <taxon>Flavobacteriaceae</taxon>
        <taxon>Flavobacterium</taxon>
    </lineage>
</organism>
<dbReference type="EMBL" id="MTCZ01000137">
    <property type="protein sequence ID" value="OWP83275.1"/>
    <property type="molecule type" value="Genomic_DNA"/>
</dbReference>
<dbReference type="Gene3D" id="3.40.50.2000">
    <property type="entry name" value="Glycogen Phosphorylase B"/>
    <property type="match status" value="2"/>
</dbReference>
<dbReference type="InterPro" id="IPR001296">
    <property type="entry name" value="Glyco_trans_1"/>
</dbReference>
<dbReference type="PANTHER" id="PTHR12526">
    <property type="entry name" value="GLYCOSYLTRANSFERASE"/>
    <property type="match status" value="1"/>
</dbReference>
<reference evidence="2 3" key="1">
    <citation type="journal article" date="2017" name="Infect. Genet. Evol.">
        <title>Comparative genome analysis of fish pathogen Flavobacterium columnare reveals extensive sequence diversity within the species.</title>
        <authorList>
            <person name="Kayansamruaj P."/>
            <person name="Dong H.T."/>
            <person name="Hirono I."/>
            <person name="Kondo H."/>
            <person name="Senapin S."/>
            <person name="Rodkhum C."/>
        </authorList>
    </citation>
    <scope>NUCLEOTIDE SEQUENCE [LARGE SCALE GENOMIC DNA]</scope>
    <source>
        <strain evidence="2 3">1215</strain>
    </source>
</reference>
<protein>
    <recommendedName>
        <fullName evidence="1">Glycosyl transferase family 1 domain-containing protein</fullName>
    </recommendedName>
</protein>
<gene>
    <name evidence="2" type="ORF">BWK59_11395</name>
</gene>
<accession>A0A246GGI2</accession>
<dbReference type="AlphaFoldDB" id="A0A246GGI2"/>
<dbReference type="GO" id="GO:0016757">
    <property type="term" value="F:glycosyltransferase activity"/>
    <property type="evidence" value="ECO:0007669"/>
    <property type="project" value="InterPro"/>
</dbReference>
<dbReference type="CDD" id="cd03801">
    <property type="entry name" value="GT4_PimA-like"/>
    <property type="match status" value="1"/>
</dbReference>
<sequence>MKYIKLLNFILSVLPKTKNKEIYFFFPSYHLGGAKTVHSDILEIFKKNKTICFLTGFSSNDFNKKRIESNTILFNIYNIVKHNKLKKKVLILLSRSINKSKNPIIFGCNSMFFYDLIPFLKDHVKIIDLIHAFSYEEPNASEKYSLPMVTRIDKRIVLGKKTKNDFKQLYQTNNKDSKLLNRIEIIKNKVTIPKFPIEKDLTKITILFVGRDSYEKRPSLFFEIAKRTTNLPIEYLMIGDSFSEFHETNNLKIIGPIREKEVLDSYYKKANILLITSSREGMPMVILESMAYGVIPITTDVGEINSFINPENKNGILINNFLSEEDIINNFIINIKKIMESSELLNTYSKNAYSSLKNEFSKKIFTKSYQTAFFS</sequence>